<keyword evidence="2" id="KW-1185">Reference proteome</keyword>
<proteinExistence type="predicted"/>
<dbReference type="Proteomes" id="UP000051757">
    <property type="component" value="Unassembled WGS sequence"/>
</dbReference>
<gene>
    <name evidence="1" type="ORF">ARC23_05655</name>
</gene>
<dbReference type="AlphaFoldDB" id="A0A0R0B5M5"/>
<evidence type="ECO:0000313" key="2">
    <source>
        <dbReference type="Proteomes" id="UP000051757"/>
    </source>
</evidence>
<organism evidence="1 2">
    <name type="scientific">Stenotrophomonas beteli</name>
    <dbReference type="NCBI Taxonomy" id="3384461"/>
    <lineage>
        <taxon>Bacteria</taxon>
        <taxon>Pseudomonadati</taxon>
        <taxon>Pseudomonadota</taxon>
        <taxon>Gammaproteobacteria</taxon>
        <taxon>Lysobacterales</taxon>
        <taxon>Lysobacteraceae</taxon>
        <taxon>Stenotrophomonas</taxon>
        <taxon>Stenotrophomonas maltophilia group</taxon>
    </lineage>
</organism>
<dbReference type="Pfam" id="PF07277">
    <property type="entry name" value="SapC"/>
    <property type="match status" value="1"/>
</dbReference>
<sequence length="252" mass="27745">MARYEMLNNIAHRDLKVSTGFGPQFGDAVGMVPAYPSEFAELQREYPIFLRREAGTGSWQSVALLGFEQHENLFLQEGRWNASYLPGAAARGPFLIGFQEHYVDGVLTQDAVMHVDLDHPRVTSGGGEPVFLPQGGNTPYLDHIAGVLRGIHDGGAFAAAMFTMLDDSGLIQPVTLDVQVTQRHRVSVNGLHGIDRERLAALDSARLAALNRAGYLEGAYLMLASLHNMRRLIAEKQRRLRVQDAATQPARN</sequence>
<name>A0A0R0B5M5_9GAMM</name>
<protein>
    <submittedName>
        <fullName evidence="1">Peptide ABC transporter permease</fullName>
    </submittedName>
</protein>
<accession>A0A0R0B5M5</accession>
<dbReference type="OrthoDB" id="8888710at2"/>
<reference evidence="1 2" key="1">
    <citation type="journal article" date="2016" name="Front. Microbiol.">
        <title>Genome Sequence of Type Strains of Genus Stenotrophomonas.</title>
        <authorList>
            <person name="Patil P.P."/>
            <person name="Midha S."/>
            <person name="Kumar S."/>
            <person name="Patil P.B."/>
        </authorList>
    </citation>
    <scope>NUCLEOTIDE SEQUENCE [LARGE SCALE GENOMIC DNA]</scope>
    <source>
        <strain evidence="1 2">LMG 978</strain>
    </source>
</reference>
<dbReference type="InterPro" id="IPR010836">
    <property type="entry name" value="SapC"/>
</dbReference>
<evidence type="ECO:0000313" key="1">
    <source>
        <dbReference type="EMBL" id="KRG52613.1"/>
    </source>
</evidence>
<dbReference type="EMBL" id="LLXV01000014">
    <property type="protein sequence ID" value="KRG52613.1"/>
    <property type="molecule type" value="Genomic_DNA"/>
</dbReference>
<comment type="caution">
    <text evidence="1">The sequence shown here is derived from an EMBL/GenBank/DDBJ whole genome shotgun (WGS) entry which is preliminary data.</text>
</comment>